<keyword evidence="5 7" id="KW-1133">Transmembrane helix</keyword>
<keyword evidence="3" id="KW-1003">Cell membrane</keyword>
<feature type="transmembrane region" description="Helical" evidence="7">
    <location>
        <begin position="347"/>
        <end position="365"/>
    </location>
</feature>
<evidence type="ECO:0000313" key="9">
    <source>
        <dbReference type="EMBL" id="GIH06624.1"/>
    </source>
</evidence>
<feature type="transmembrane region" description="Helical" evidence="7">
    <location>
        <begin position="606"/>
        <end position="626"/>
    </location>
</feature>
<feature type="transmembrane region" description="Helical" evidence="7">
    <location>
        <begin position="490"/>
        <end position="508"/>
    </location>
</feature>
<dbReference type="InterPro" id="IPR004869">
    <property type="entry name" value="MMPL_dom"/>
</dbReference>
<sequence length="687" mass="72504">MTEFVGKISYRHRWLVVLAWLIVMAGGVVAAGTVFERMDDSGRAANTESGRAREVLRASTDRGGDVVALWEGIDAQSAAATAGLTRAAADLAGVAGVKQVEQPRIASDGKGVALRVVFAKGEDDYEPVLDRLRLLAPEVPGSTVAFGGSLLLGDQIDDAVQEDLGRAELSSLPLTVLVMLFVFGGLIAAGVPLLATLATVAGAFAVLLAFSEFIGIDADIISVVTMLGLALCIDYSLLLVARYREELAAGHEPAVAVARTWATAGRTIAFSALTVAAALTGLFAFDVEELRAMGAAGISATVVALLSALTLTAALLRIFGRRIKPAKRVPRGAFFSGLAAITQRRPLVFALGTAIVLLALGFPLINATLKEPDLEGIPRTIESVRVLDSLSARYGLSANPGVVVVARTDPSTLDTWAARWRGGPVREIEPSRAVAPGVASVAFHLTGDNQAAPARDLVARMRADRPAGVDSWVSGDSANIVDLRAKLAQGLPYALAVIVVTMFILLFLMTGSVVVPVKALLMNFVSLGATFGVLVAVFEHGWLAGPLDTLTVGGLSPHVMVLVFAFGFGLSMDYEVFLLARVKEFVDAGYDTNTAVRRGLQSSGRIITSAALLMLIVFGFFASAKIGDIEQIGLGLFVAVLVDVTIVRCLLVPATMTLLGRHNWWAPHPLRRLHARFGLREPAPTHP</sequence>
<dbReference type="InterPro" id="IPR050545">
    <property type="entry name" value="Mycobact_MmpL"/>
</dbReference>
<feature type="domain" description="Membrane transport protein MMPL" evidence="8">
    <location>
        <begin position="446"/>
        <end position="671"/>
    </location>
</feature>
<comment type="similarity">
    <text evidence="2">Belongs to the resistance-nodulation-cell division (RND) (TC 2.A.6) family. MmpL subfamily.</text>
</comment>
<evidence type="ECO:0000256" key="1">
    <source>
        <dbReference type="ARBA" id="ARBA00004651"/>
    </source>
</evidence>
<evidence type="ECO:0000313" key="10">
    <source>
        <dbReference type="Proteomes" id="UP000612899"/>
    </source>
</evidence>
<dbReference type="Proteomes" id="UP000612899">
    <property type="component" value="Unassembled WGS sequence"/>
</dbReference>
<dbReference type="Pfam" id="PF03176">
    <property type="entry name" value="MMPL"/>
    <property type="match status" value="2"/>
</dbReference>
<dbReference type="AlphaFoldDB" id="A0A8J3VGQ7"/>
<dbReference type="RefSeq" id="WP_239124000.1">
    <property type="nucleotide sequence ID" value="NZ_BONY01000028.1"/>
</dbReference>
<gene>
    <name evidence="9" type="ORF">Rhe02_46910</name>
</gene>
<feature type="transmembrane region" description="Helical" evidence="7">
    <location>
        <begin position="220"/>
        <end position="241"/>
    </location>
</feature>
<organism evidence="9 10">
    <name type="scientific">Rhizocola hellebori</name>
    <dbReference type="NCBI Taxonomy" id="1392758"/>
    <lineage>
        <taxon>Bacteria</taxon>
        <taxon>Bacillati</taxon>
        <taxon>Actinomycetota</taxon>
        <taxon>Actinomycetes</taxon>
        <taxon>Micromonosporales</taxon>
        <taxon>Micromonosporaceae</taxon>
        <taxon>Rhizocola</taxon>
    </lineage>
</organism>
<keyword evidence="6 7" id="KW-0472">Membrane</keyword>
<dbReference type="GO" id="GO:0005886">
    <property type="term" value="C:plasma membrane"/>
    <property type="evidence" value="ECO:0007669"/>
    <property type="project" value="UniProtKB-SubCell"/>
</dbReference>
<evidence type="ECO:0000256" key="3">
    <source>
        <dbReference type="ARBA" id="ARBA00022475"/>
    </source>
</evidence>
<evidence type="ECO:0000256" key="5">
    <source>
        <dbReference type="ARBA" id="ARBA00022989"/>
    </source>
</evidence>
<feature type="transmembrane region" description="Helical" evidence="7">
    <location>
        <begin position="520"/>
        <end position="538"/>
    </location>
</feature>
<evidence type="ECO:0000259" key="8">
    <source>
        <dbReference type="Pfam" id="PF03176"/>
    </source>
</evidence>
<comment type="caution">
    <text evidence="9">The sequence shown here is derived from an EMBL/GenBank/DDBJ whole genome shotgun (WGS) entry which is preliminary data.</text>
</comment>
<protein>
    <submittedName>
        <fullName evidence="9">Putative membrane protein</fullName>
    </submittedName>
</protein>
<feature type="transmembrane region" description="Helical" evidence="7">
    <location>
        <begin position="558"/>
        <end position="580"/>
    </location>
</feature>
<feature type="transmembrane region" description="Helical" evidence="7">
    <location>
        <begin position="14"/>
        <end position="35"/>
    </location>
</feature>
<dbReference type="EMBL" id="BONY01000028">
    <property type="protein sequence ID" value="GIH06624.1"/>
    <property type="molecule type" value="Genomic_DNA"/>
</dbReference>
<evidence type="ECO:0000256" key="7">
    <source>
        <dbReference type="SAM" id="Phobius"/>
    </source>
</evidence>
<dbReference type="PANTHER" id="PTHR33406:SF11">
    <property type="entry name" value="MEMBRANE PROTEIN SCO6666-RELATED"/>
    <property type="match status" value="1"/>
</dbReference>
<dbReference type="Gene3D" id="1.20.1640.10">
    <property type="entry name" value="Multidrug efflux transporter AcrB transmembrane domain"/>
    <property type="match status" value="2"/>
</dbReference>
<accession>A0A8J3VGQ7</accession>
<feature type="domain" description="Membrane transport protein MMPL" evidence="8">
    <location>
        <begin position="51"/>
        <end position="347"/>
    </location>
</feature>
<keyword evidence="4 7" id="KW-0812">Transmembrane</keyword>
<dbReference type="PANTHER" id="PTHR33406">
    <property type="entry name" value="MEMBRANE PROTEIN MJ1562-RELATED"/>
    <property type="match status" value="1"/>
</dbReference>
<comment type="subcellular location">
    <subcellularLocation>
        <location evidence="1">Cell membrane</location>
        <topology evidence="1">Multi-pass membrane protein</topology>
    </subcellularLocation>
</comment>
<proteinExistence type="inferred from homology"/>
<feature type="transmembrane region" description="Helical" evidence="7">
    <location>
        <begin position="176"/>
        <end position="208"/>
    </location>
</feature>
<keyword evidence="10" id="KW-1185">Reference proteome</keyword>
<feature type="transmembrane region" description="Helical" evidence="7">
    <location>
        <begin position="632"/>
        <end position="651"/>
    </location>
</feature>
<name>A0A8J3VGQ7_9ACTN</name>
<feature type="transmembrane region" description="Helical" evidence="7">
    <location>
        <begin position="268"/>
        <end position="285"/>
    </location>
</feature>
<evidence type="ECO:0000256" key="2">
    <source>
        <dbReference type="ARBA" id="ARBA00010157"/>
    </source>
</evidence>
<dbReference type="SUPFAM" id="SSF82866">
    <property type="entry name" value="Multidrug efflux transporter AcrB transmembrane domain"/>
    <property type="match status" value="2"/>
</dbReference>
<evidence type="ECO:0000256" key="6">
    <source>
        <dbReference type="ARBA" id="ARBA00023136"/>
    </source>
</evidence>
<feature type="transmembrane region" description="Helical" evidence="7">
    <location>
        <begin position="297"/>
        <end position="319"/>
    </location>
</feature>
<evidence type="ECO:0000256" key="4">
    <source>
        <dbReference type="ARBA" id="ARBA00022692"/>
    </source>
</evidence>
<reference evidence="9" key="1">
    <citation type="submission" date="2021-01" db="EMBL/GenBank/DDBJ databases">
        <title>Whole genome shotgun sequence of Rhizocola hellebori NBRC 109834.</title>
        <authorList>
            <person name="Komaki H."/>
            <person name="Tamura T."/>
        </authorList>
    </citation>
    <scope>NUCLEOTIDE SEQUENCE</scope>
    <source>
        <strain evidence="9">NBRC 109834</strain>
    </source>
</reference>